<dbReference type="GO" id="GO:0030327">
    <property type="term" value="P:prenylated protein catabolic process"/>
    <property type="evidence" value="ECO:0007669"/>
    <property type="project" value="TreeGrafter"/>
</dbReference>
<feature type="transmembrane region" description="Helical" evidence="8">
    <location>
        <begin position="346"/>
        <end position="370"/>
    </location>
</feature>
<keyword evidence="4" id="KW-0732">Signal</keyword>
<dbReference type="OrthoDB" id="437369at2759"/>
<dbReference type="InterPro" id="IPR036188">
    <property type="entry name" value="FAD/NAD-bd_sf"/>
</dbReference>
<reference evidence="10 11" key="1">
    <citation type="submission" date="2014-06" db="EMBL/GenBank/DDBJ databases">
        <title>Evolutionary Origins and Diversification of the Mycorrhizal Mutualists.</title>
        <authorList>
            <consortium name="DOE Joint Genome Institute"/>
            <consortium name="Mycorrhizal Genomics Consortium"/>
            <person name="Kohler A."/>
            <person name="Kuo A."/>
            <person name="Nagy L.G."/>
            <person name="Floudas D."/>
            <person name="Copeland A."/>
            <person name="Barry K.W."/>
            <person name="Cichocki N."/>
            <person name="Veneault-Fourrey C."/>
            <person name="LaButti K."/>
            <person name="Lindquist E.A."/>
            <person name="Lipzen A."/>
            <person name="Lundell T."/>
            <person name="Morin E."/>
            <person name="Murat C."/>
            <person name="Riley R."/>
            <person name="Ohm R."/>
            <person name="Sun H."/>
            <person name="Tunlid A."/>
            <person name="Henrissat B."/>
            <person name="Grigoriev I.V."/>
            <person name="Hibbett D.S."/>
            <person name="Martin F."/>
        </authorList>
    </citation>
    <scope>NUCLEOTIDE SEQUENCE [LARGE SCALE GENOMIC DNA]</scope>
    <source>
        <strain evidence="10 11">SS14</strain>
    </source>
</reference>
<keyword evidence="7" id="KW-0325">Glycoprotein</keyword>
<comment type="cofactor">
    <cofactor evidence="1">
        <name>FAD</name>
        <dbReference type="ChEBI" id="CHEBI:57692"/>
    </cofactor>
</comment>
<sequence>MSCRGPVHDQVAPQVARDVYEYLKESGMDVSEAAHALHLAVENIKKNMQGDDDAAFISWADEARLVARYGLDSITRTQALTQDMLNHYLDLYNTTTADWKDVARISAFLNLMRLTSQTTEAYLRSEGVGDQNTDKIHALEGLVSELATGASSVAGGNFQIYQLFVQRSGARVHFNTEVKSLTKLSKQWLLTTSHGTPHLFDSVILAVRFHLSNITTPHTLHTPIPPQPYIHLHVKLLTTSSSMPKSSYFHLRYKRSCGMNEPATSIVVHPPEGPDINFSIKTALQLLRDDNGYRATFIKNEVDEYKHARESVNAAVIVAAFIAGIQSQIIGYTLDKNDTKIQMVTNVFGFVGLVLDILGASSGVIHAVILKKSISEAQVPDTLFSDNERLPLSDTAAANQELVEQLHKEIHERKKFWRHRRMLPFVPRDPEFQNHLVLLFPTDGRWRWIRYVLSIAGILTRGQSTIGAIQYGVIFLLISVLCFAGYSQPRTVWITCLVVTLVIGVSLLEDIVISGGINVHEGPVLRILEWFSDIGVE</sequence>
<evidence type="ECO:0000313" key="10">
    <source>
        <dbReference type="EMBL" id="KIJ33713.1"/>
    </source>
</evidence>
<feature type="domain" description="Prenylcysteine lyase" evidence="9">
    <location>
        <begin position="58"/>
        <end position="257"/>
    </location>
</feature>
<dbReference type="EMBL" id="KN837209">
    <property type="protein sequence ID" value="KIJ33713.1"/>
    <property type="molecule type" value="Genomic_DNA"/>
</dbReference>
<evidence type="ECO:0000259" key="9">
    <source>
        <dbReference type="Pfam" id="PF07156"/>
    </source>
</evidence>
<keyword evidence="5" id="KW-0274">FAD</keyword>
<keyword evidence="8" id="KW-0812">Transmembrane</keyword>
<evidence type="ECO:0000256" key="4">
    <source>
        <dbReference type="ARBA" id="ARBA00022729"/>
    </source>
</evidence>
<feature type="transmembrane region" description="Helical" evidence="8">
    <location>
        <begin position="314"/>
        <end position="334"/>
    </location>
</feature>
<keyword evidence="6" id="KW-0560">Oxidoreductase</keyword>
<keyword evidence="11" id="KW-1185">Reference proteome</keyword>
<dbReference type="InterPro" id="IPR010795">
    <property type="entry name" value="Prenylcys_lyase"/>
</dbReference>
<evidence type="ECO:0000256" key="5">
    <source>
        <dbReference type="ARBA" id="ARBA00022827"/>
    </source>
</evidence>
<dbReference type="PANTHER" id="PTHR15944">
    <property type="entry name" value="FARNESYLCYSTEINE LYASE"/>
    <property type="match status" value="1"/>
</dbReference>
<dbReference type="GO" id="GO:0001735">
    <property type="term" value="F:prenylcysteine oxidase activity"/>
    <property type="evidence" value="ECO:0007669"/>
    <property type="project" value="InterPro"/>
</dbReference>
<dbReference type="SUPFAM" id="SSF51905">
    <property type="entry name" value="FAD/NAD(P)-binding domain"/>
    <property type="match status" value="1"/>
</dbReference>
<evidence type="ECO:0000256" key="6">
    <source>
        <dbReference type="ARBA" id="ARBA00023002"/>
    </source>
</evidence>
<proteinExistence type="inferred from homology"/>
<evidence type="ECO:0000256" key="7">
    <source>
        <dbReference type="ARBA" id="ARBA00023180"/>
    </source>
</evidence>
<evidence type="ECO:0000256" key="3">
    <source>
        <dbReference type="ARBA" id="ARBA00022630"/>
    </source>
</evidence>
<comment type="similarity">
    <text evidence="2">Belongs to the prenylcysteine oxidase family.</text>
</comment>
<evidence type="ECO:0000256" key="1">
    <source>
        <dbReference type="ARBA" id="ARBA00001974"/>
    </source>
</evidence>
<dbReference type="AlphaFoldDB" id="A0A0C9TTN1"/>
<accession>A0A0C9TTN1</accession>
<keyword evidence="8" id="KW-1133">Transmembrane helix</keyword>
<keyword evidence="8" id="KW-0472">Membrane</keyword>
<dbReference type="HOGENOM" id="CLU_507310_0_0_1"/>
<dbReference type="GO" id="GO:0030328">
    <property type="term" value="P:prenylcysteine catabolic process"/>
    <property type="evidence" value="ECO:0007669"/>
    <property type="project" value="InterPro"/>
</dbReference>
<evidence type="ECO:0000256" key="8">
    <source>
        <dbReference type="SAM" id="Phobius"/>
    </source>
</evidence>
<keyword evidence="3" id="KW-0285">Flavoprotein</keyword>
<dbReference type="Pfam" id="PF07156">
    <property type="entry name" value="Prenylcys_lyase"/>
    <property type="match status" value="1"/>
</dbReference>
<gene>
    <name evidence="10" type="ORF">M422DRAFT_264331</name>
</gene>
<dbReference type="Proteomes" id="UP000054279">
    <property type="component" value="Unassembled WGS sequence"/>
</dbReference>
<dbReference type="PANTHER" id="PTHR15944:SF0">
    <property type="entry name" value="PRENYLCYSTEINE LYASE DOMAIN-CONTAINING PROTEIN"/>
    <property type="match status" value="1"/>
</dbReference>
<organism evidence="10 11">
    <name type="scientific">Sphaerobolus stellatus (strain SS14)</name>
    <dbReference type="NCBI Taxonomy" id="990650"/>
    <lineage>
        <taxon>Eukaryota</taxon>
        <taxon>Fungi</taxon>
        <taxon>Dikarya</taxon>
        <taxon>Basidiomycota</taxon>
        <taxon>Agaricomycotina</taxon>
        <taxon>Agaricomycetes</taxon>
        <taxon>Phallomycetidae</taxon>
        <taxon>Geastrales</taxon>
        <taxon>Sphaerobolaceae</taxon>
        <taxon>Sphaerobolus</taxon>
    </lineage>
</organism>
<evidence type="ECO:0000256" key="2">
    <source>
        <dbReference type="ARBA" id="ARBA00009967"/>
    </source>
</evidence>
<name>A0A0C9TTN1_SPHS4</name>
<protein>
    <recommendedName>
        <fullName evidence="9">Prenylcysteine lyase domain-containing protein</fullName>
    </recommendedName>
</protein>
<feature type="transmembrane region" description="Helical" evidence="8">
    <location>
        <begin position="492"/>
        <end position="508"/>
    </location>
</feature>
<feature type="transmembrane region" description="Helical" evidence="8">
    <location>
        <begin position="468"/>
        <end position="486"/>
    </location>
</feature>
<evidence type="ECO:0000313" key="11">
    <source>
        <dbReference type="Proteomes" id="UP000054279"/>
    </source>
</evidence>
<dbReference type="Gene3D" id="3.50.50.60">
    <property type="entry name" value="FAD/NAD(P)-binding domain"/>
    <property type="match status" value="1"/>
</dbReference>
<dbReference type="InterPro" id="IPR017046">
    <property type="entry name" value="Prenylcysteine_Oxase1"/>
</dbReference>